<keyword evidence="10" id="KW-1185">Reference proteome</keyword>
<comment type="similarity">
    <text evidence="2 7">Belongs to the class-I pyridoxal-phosphate-dependent aminotransferase family.</text>
</comment>
<accession>A0A254TI41</accession>
<evidence type="ECO:0000256" key="5">
    <source>
        <dbReference type="ARBA" id="ARBA00022679"/>
    </source>
</evidence>
<dbReference type="Gene3D" id="3.40.640.10">
    <property type="entry name" value="Type I PLP-dependent aspartate aminotransferase-like (Major domain)"/>
    <property type="match status" value="1"/>
</dbReference>
<dbReference type="PRINTS" id="PR00799">
    <property type="entry name" value="TRANSAMINASE"/>
</dbReference>
<dbReference type="InterPro" id="IPR000796">
    <property type="entry name" value="Asp_trans"/>
</dbReference>
<dbReference type="GO" id="GO:0033585">
    <property type="term" value="P:L-phenylalanine biosynthetic process from chorismate via phenylpyruvate"/>
    <property type="evidence" value="ECO:0007669"/>
    <property type="project" value="TreeGrafter"/>
</dbReference>
<dbReference type="InterPro" id="IPR004838">
    <property type="entry name" value="NHTrfase_class1_PyrdxlP-BS"/>
</dbReference>
<evidence type="ECO:0000256" key="1">
    <source>
        <dbReference type="ARBA" id="ARBA00001933"/>
    </source>
</evidence>
<protein>
    <recommendedName>
        <fullName evidence="7">Aminotransferase</fullName>
        <ecNumber evidence="7">2.6.1.-</ecNumber>
    </recommendedName>
</protein>
<evidence type="ECO:0000256" key="6">
    <source>
        <dbReference type="ARBA" id="ARBA00022898"/>
    </source>
</evidence>
<dbReference type="Gene3D" id="3.90.1150.10">
    <property type="entry name" value="Aspartate Aminotransferase, domain 1"/>
    <property type="match status" value="1"/>
</dbReference>
<dbReference type="RefSeq" id="WP_088709127.1">
    <property type="nucleotide sequence ID" value="NZ_LSTO01000001.1"/>
</dbReference>
<dbReference type="PANTHER" id="PTHR11879:SF37">
    <property type="entry name" value="AROMATIC-AMINO-ACID AMINOTRANSFERASE"/>
    <property type="match status" value="1"/>
</dbReference>
<dbReference type="InterPro" id="IPR015424">
    <property type="entry name" value="PyrdxlP-dep_Trfase"/>
</dbReference>
<organism evidence="9 10">
    <name type="scientific">Noviherbaspirillum denitrificans</name>
    <dbReference type="NCBI Taxonomy" id="1968433"/>
    <lineage>
        <taxon>Bacteria</taxon>
        <taxon>Pseudomonadati</taxon>
        <taxon>Pseudomonadota</taxon>
        <taxon>Betaproteobacteria</taxon>
        <taxon>Burkholderiales</taxon>
        <taxon>Oxalobacteraceae</taxon>
        <taxon>Noviherbaspirillum</taxon>
    </lineage>
</organism>
<comment type="caution">
    <text evidence="9">The sequence shown here is derived from an EMBL/GenBank/DDBJ whole genome shotgun (WGS) entry which is preliminary data.</text>
</comment>
<dbReference type="CDD" id="cd00609">
    <property type="entry name" value="AAT_like"/>
    <property type="match status" value="1"/>
</dbReference>
<evidence type="ECO:0000256" key="2">
    <source>
        <dbReference type="ARBA" id="ARBA00007441"/>
    </source>
</evidence>
<dbReference type="PROSITE" id="PS00105">
    <property type="entry name" value="AA_TRANSFER_CLASS_1"/>
    <property type="match status" value="1"/>
</dbReference>
<dbReference type="OrthoDB" id="9766445at2"/>
<dbReference type="EC" id="2.6.1.-" evidence="7"/>
<feature type="domain" description="Aminotransferase class I/classII large" evidence="8">
    <location>
        <begin position="35"/>
        <end position="400"/>
    </location>
</feature>
<dbReference type="Pfam" id="PF00155">
    <property type="entry name" value="Aminotran_1_2"/>
    <property type="match status" value="1"/>
</dbReference>
<dbReference type="GO" id="GO:0005829">
    <property type="term" value="C:cytosol"/>
    <property type="evidence" value="ECO:0007669"/>
    <property type="project" value="TreeGrafter"/>
</dbReference>
<evidence type="ECO:0000259" key="8">
    <source>
        <dbReference type="Pfam" id="PF00155"/>
    </source>
</evidence>
<dbReference type="GO" id="GO:0042802">
    <property type="term" value="F:identical protein binding"/>
    <property type="evidence" value="ECO:0007669"/>
    <property type="project" value="TreeGrafter"/>
</dbReference>
<sequence>MSQSHPASLLTAIEMAPRDPILGITEAFNADKNPNKVNLGVGVYYDDNGKVPLLECVRKAESQLMEKATPRTYLPIEGLAAYDKAVQELVFGADSAVVQEKRAITVQALGGTGALKLGADFLKRFSPNAQVWISDPSWENHRALFESAGFTVNNYPYYDASTRDVNFDGMLKALGEMPAGSVVVLHACCHNPTGADLTEAQWTDVIKVVTERGLVPFLDMAYQGFGDGIAEDGKVVRRFADAGGALFVSNSFSKSFSLYGERVGALSIVAASAEEASRVLSQLKRVVRTNYSNPPIHGGQVVATVLSTPELRNMWEEELAGMRVRIREMRQALVQKLKDKAPGQDFDFVIKQRGMFSYSGLTKAQVERLRSEFSIYAVDTGRICVAALNSRNIDAVVEAIGKVL</sequence>
<comment type="subunit">
    <text evidence="3">Homodimer.</text>
</comment>
<dbReference type="AlphaFoldDB" id="A0A254TI41"/>
<proteinExistence type="inferred from homology"/>
<dbReference type="GO" id="GO:0030170">
    <property type="term" value="F:pyridoxal phosphate binding"/>
    <property type="evidence" value="ECO:0007669"/>
    <property type="project" value="InterPro"/>
</dbReference>
<evidence type="ECO:0000256" key="4">
    <source>
        <dbReference type="ARBA" id="ARBA00022576"/>
    </source>
</evidence>
<dbReference type="InterPro" id="IPR015422">
    <property type="entry name" value="PyrdxlP-dep_Trfase_small"/>
</dbReference>
<dbReference type="EMBL" id="LSTO01000001">
    <property type="protein sequence ID" value="OWW22301.1"/>
    <property type="molecule type" value="Genomic_DNA"/>
</dbReference>
<dbReference type="PANTHER" id="PTHR11879">
    <property type="entry name" value="ASPARTATE AMINOTRANSFERASE"/>
    <property type="match status" value="1"/>
</dbReference>
<dbReference type="Proteomes" id="UP000197535">
    <property type="component" value="Unassembled WGS sequence"/>
</dbReference>
<comment type="cofactor">
    <cofactor evidence="1 7">
        <name>pyridoxal 5'-phosphate</name>
        <dbReference type="ChEBI" id="CHEBI:597326"/>
    </cofactor>
</comment>
<dbReference type="InterPro" id="IPR004839">
    <property type="entry name" value="Aminotransferase_I/II_large"/>
</dbReference>
<dbReference type="FunFam" id="3.90.1150.10:FF:000001">
    <property type="entry name" value="Aspartate aminotransferase"/>
    <property type="match status" value="1"/>
</dbReference>
<gene>
    <name evidence="9" type="ORF">AYR66_25205</name>
</gene>
<name>A0A254TI41_9BURK</name>
<dbReference type="FunFam" id="3.40.640.10:FF:000015">
    <property type="entry name" value="Aspartate aminotransferase"/>
    <property type="match status" value="1"/>
</dbReference>
<keyword evidence="5 7" id="KW-0808">Transferase</keyword>
<evidence type="ECO:0000256" key="7">
    <source>
        <dbReference type="RuleBase" id="RU000481"/>
    </source>
</evidence>
<keyword evidence="4 7" id="KW-0032">Aminotransferase</keyword>
<dbReference type="GO" id="GO:0004838">
    <property type="term" value="F:L-tyrosine-2-oxoglutarate transaminase activity"/>
    <property type="evidence" value="ECO:0007669"/>
    <property type="project" value="TreeGrafter"/>
</dbReference>
<evidence type="ECO:0000313" key="9">
    <source>
        <dbReference type="EMBL" id="OWW22301.1"/>
    </source>
</evidence>
<dbReference type="SUPFAM" id="SSF53383">
    <property type="entry name" value="PLP-dependent transferases"/>
    <property type="match status" value="1"/>
</dbReference>
<reference evidence="9 10" key="1">
    <citation type="submission" date="2016-02" db="EMBL/GenBank/DDBJ databases">
        <authorList>
            <person name="Wen L."/>
            <person name="He K."/>
            <person name="Yang H."/>
        </authorList>
    </citation>
    <scope>NUCLEOTIDE SEQUENCE [LARGE SCALE GENOMIC DNA]</scope>
    <source>
        <strain evidence="9 10">TSA40</strain>
    </source>
</reference>
<dbReference type="NCBIfam" id="NF006719">
    <property type="entry name" value="PRK09257.1"/>
    <property type="match status" value="1"/>
</dbReference>
<evidence type="ECO:0000313" key="10">
    <source>
        <dbReference type="Proteomes" id="UP000197535"/>
    </source>
</evidence>
<dbReference type="InterPro" id="IPR015421">
    <property type="entry name" value="PyrdxlP-dep_Trfase_major"/>
</dbReference>
<evidence type="ECO:0000256" key="3">
    <source>
        <dbReference type="ARBA" id="ARBA00011738"/>
    </source>
</evidence>
<keyword evidence="6" id="KW-0663">Pyridoxal phosphate</keyword>